<comment type="caution">
    <text evidence="1">The sequence shown here is derived from an EMBL/GenBank/DDBJ whole genome shotgun (WGS) entry which is preliminary data.</text>
</comment>
<sequence length="184" mass="19422">MNKVLLAILLVLLVAIGGYVAAGPYLAIHGISEAIEKRDTAQLSRYVDFPALRANLKAQLSDYVVRRGGPELQSSLLGAVALGVAGDLAGAGVDTLVTPAGIGALLQGQDVWKRATGDTAGGDTWAPPTPARPLQGAHHRYESFSRFTATTQTRDGRAIVFVLSRDGLQWRLSNILLPLDQAPG</sequence>
<evidence type="ECO:0008006" key="3">
    <source>
        <dbReference type="Google" id="ProtNLM"/>
    </source>
</evidence>
<dbReference type="Pfam" id="PF11159">
    <property type="entry name" value="DUF2939"/>
    <property type="match status" value="1"/>
</dbReference>
<dbReference type="Proteomes" id="UP000050836">
    <property type="component" value="Unassembled WGS sequence"/>
</dbReference>
<gene>
    <name evidence="1" type="ORF">ARC78_06780</name>
</gene>
<name>A0A0R0AG31_9GAMM</name>
<organism evidence="1 2">
    <name type="scientific">Stenotrophomonas pictorum JCM 9942</name>
    <dbReference type="NCBI Taxonomy" id="1236960"/>
    <lineage>
        <taxon>Bacteria</taxon>
        <taxon>Pseudomonadati</taxon>
        <taxon>Pseudomonadota</taxon>
        <taxon>Gammaproteobacteria</taxon>
        <taxon>Lysobacterales</taxon>
        <taxon>Lysobacteraceae</taxon>
        <taxon>Stenotrophomonas</taxon>
    </lineage>
</organism>
<evidence type="ECO:0000313" key="1">
    <source>
        <dbReference type="EMBL" id="KRG44022.1"/>
    </source>
</evidence>
<proteinExistence type="predicted"/>
<keyword evidence="2" id="KW-1185">Reference proteome</keyword>
<accession>A0A0R0AG31</accession>
<dbReference type="AlphaFoldDB" id="A0A0R0AG31"/>
<evidence type="ECO:0000313" key="2">
    <source>
        <dbReference type="Proteomes" id="UP000050836"/>
    </source>
</evidence>
<dbReference type="EMBL" id="LLXS01000010">
    <property type="protein sequence ID" value="KRG44022.1"/>
    <property type="molecule type" value="Genomic_DNA"/>
</dbReference>
<dbReference type="InterPro" id="IPR021330">
    <property type="entry name" value="DUF2939"/>
</dbReference>
<dbReference type="OrthoDB" id="5739641at2"/>
<protein>
    <recommendedName>
        <fullName evidence="3">DUF2939 domain-containing protein</fullName>
    </recommendedName>
</protein>
<dbReference type="RefSeq" id="WP_054658216.1">
    <property type="nucleotide sequence ID" value="NZ_BAZI01000063.1"/>
</dbReference>
<reference evidence="1 2" key="1">
    <citation type="submission" date="2015-10" db="EMBL/GenBank/DDBJ databases">
        <title>Genome sequencing and analysis of members of genus Stenotrophomonas.</title>
        <authorList>
            <person name="Patil P.P."/>
            <person name="Midha S."/>
            <person name="Patil P.B."/>
        </authorList>
    </citation>
    <scope>NUCLEOTIDE SEQUENCE [LARGE SCALE GENOMIC DNA]</scope>
    <source>
        <strain evidence="1 2">JCM 9942</strain>
    </source>
</reference>